<accession>A0A3M6UNJ6</accession>
<dbReference type="AlphaFoldDB" id="A0A3M6UNJ6"/>
<dbReference type="OMA" id="NRIQTMN"/>
<reference evidence="3 4" key="1">
    <citation type="journal article" date="2018" name="Sci. Rep.">
        <title>Comparative analysis of the Pocillopora damicornis genome highlights role of immune system in coral evolution.</title>
        <authorList>
            <person name="Cunning R."/>
            <person name="Bay R.A."/>
            <person name="Gillette P."/>
            <person name="Baker A.C."/>
            <person name="Traylor-Knowles N."/>
        </authorList>
    </citation>
    <scope>NUCLEOTIDE SEQUENCE [LARGE SCALE GENOMIC DNA]</scope>
    <source>
        <strain evidence="3">RSMAS</strain>
        <tissue evidence="3">Whole animal</tissue>
    </source>
</reference>
<dbReference type="InterPro" id="IPR036871">
    <property type="entry name" value="PX_dom_sf"/>
</dbReference>
<gene>
    <name evidence="3" type="ORF">pdam_00019683</name>
</gene>
<protein>
    <recommendedName>
        <fullName evidence="2">PX domain-containing protein</fullName>
    </recommendedName>
</protein>
<feature type="domain" description="PX" evidence="2">
    <location>
        <begin position="1"/>
        <end position="140"/>
    </location>
</feature>
<dbReference type="InterPro" id="IPR039701">
    <property type="entry name" value="HS1BP3"/>
</dbReference>
<dbReference type="Proteomes" id="UP000275408">
    <property type="component" value="Unassembled WGS sequence"/>
</dbReference>
<sequence>MTSVTLTNRELKNKATGVDILVPQYEHIPGPFGGSVDYHIIVVTQLFYFKTPTKHKESDIVQFMIPQKYEVFEELCNKLTQKFPSVVFDTPPKKPFLINDAVISDRRQYMQDVLQQIARTPKLACSSLVLEFLGAKRGHKEVNRFEDTHGISDKDEDTATGKKNTQEEITDDVDLFASAEGKDDQTEDREEEDLFAAAKSSGPLSNFGAKGFSIFSTDDKDDANDEDINSLFVPAGAEEGNTVNVDAEDNSELLKIEDDLDKLLTVKAKPQKPPKPSLPVAKPRLKPKPNLKPKPTPKPRFVEAAAGENELFGSEDAEAAEQKTKETSAAKGKPGSEDLFDQARKHSFRSSSHGEETLDDIFKTKSRAVFETEDDEDLFKTASTAEKRNVEEMSVDDIANYIQQNEADSNAKLDLF</sequence>
<dbReference type="PANTHER" id="PTHR14431">
    <property type="entry name" value="HCLS1-BINDING PROTEIN 3"/>
    <property type="match status" value="1"/>
</dbReference>
<dbReference type="Gene3D" id="3.30.1520.10">
    <property type="entry name" value="Phox-like domain"/>
    <property type="match status" value="1"/>
</dbReference>
<feature type="compositionally biased region" description="Basic residues" evidence="1">
    <location>
        <begin position="283"/>
        <end position="297"/>
    </location>
</feature>
<evidence type="ECO:0000259" key="2">
    <source>
        <dbReference type="PROSITE" id="PS50195"/>
    </source>
</evidence>
<proteinExistence type="predicted"/>
<dbReference type="SUPFAM" id="SSF64268">
    <property type="entry name" value="PX domain"/>
    <property type="match status" value="1"/>
</dbReference>
<dbReference type="PROSITE" id="PS50195">
    <property type="entry name" value="PX"/>
    <property type="match status" value="1"/>
</dbReference>
<feature type="region of interest" description="Disordered" evidence="1">
    <location>
        <begin position="265"/>
        <end position="359"/>
    </location>
</feature>
<dbReference type="PANTHER" id="PTHR14431:SF1">
    <property type="entry name" value="HCLS1-BINDING PROTEIN 3"/>
    <property type="match status" value="1"/>
</dbReference>
<evidence type="ECO:0000313" key="4">
    <source>
        <dbReference type="Proteomes" id="UP000275408"/>
    </source>
</evidence>
<evidence type="ECO:0000256" key="1">
    <source>
        <dbReference type="SAM" id="MobiDB-lite"/>
    </source>
</evidence>
<feature type="region of interest" description="Disordered" evidence="1">
    <location>
        <begin position="144"/>
        <end position="171"/>
    </location>
</feature>
<name>A0A3M6UNJ6_POCDA</name>
<dbReference type="GO" id="GO:0035091">
    <property type="term" value="F:phosphatidylinositol binding"/>
    <property type="evidence" value="ECO:0007669"/>
    <property type="project" value="InterPro"/>
</dbReference>
<dbReference type="Pfam" id="PF00787">
    <property type="entry name" value="PX"/>
    <property type="match status" value="1"/>
</dbReference>
<dbReference type="OrthoDB" id="10254720at2759"/>
<organism evidence="3 4">
    <name type="scientific">Pocillopora damicornis</name>
    <name type="common">Cauliflower coral</name>
    <name type="synonym">Millepora damicornis</name>
    <dbReference type="NCBI Taxonomy" id="46731"/>
    <lineage>
        <taxon>Eukaryota</taxon>
        <taxon>Metazoa</taxon>
        <taxon>Cnidaria</taxon>
        <taxon>Anthozoa</taxon>
        <taxon>Hexacorallia</taxon>
        <taxon>Scleractinia</taxon>
        <taxon>Astrocoeniina</taxon>
        <taxon>Pocilloporidae</taxon>
        <taxon>Pocillopora</taxon>
    </lineage>
</organism>
<comment type="caution">
    <text evidence="3">The sequence shown here is derived from an EMBL/GenBank/DDBJ whole genome shotgun (WGS) entry which is preliminary data.</text>
</comment>
<evidence type="ECO:0000313" key="3">
    <source>
        <dbReference type="EMBL" id="RMX54928.1"/>
    </source>
</evidence>
<dbReference type="InterPro" id="IPR001683">
    <property type="entry name" value="PX_dom"/>
</dbReference>
<dbReference type="EMBL" id="RCHS01001151">
    <property type="protein sequence ID" value="RMX54928.1"/>
    <property type="molecule type" value="Genomic_DNA"/>
</dbReference>
<feature type="compositionally biased region" description="Basic and acidic residues" evidence="1">
    <location>
        <begin position="144"/>
        <end position="166"/>
    </location>
</feature>
<keyword evidence="4" id="KW-1185">Reference proteome</keyword>